<dbReference type="Proteomes" id="UP000253517">
    <property type="component" value="Unassembled WGS sequence"/>
</dbReference>
<comment type="caution">
    <text evidence="1">The sequence shown here is derived from an EMBL/GenBank/DDBJ whole genome shotgun (WGS) entry which is preliminary data.</text>
</comment>
<evidence type="ECO:0000313" key="2">
    <source>
        <dbReference type="Proteomes" id="UP000253517"/>
    </source>
</evidence>
<reference evidence="1 2" key="1">
    <citation type="submission" date="2018-07" db="EMBL/GenBank/DDBJ databases">
        <title>Genomic Encyclopedia of Type Strains, Phase IV (KMG-IV): sequencing the most valuable type-strain genomes for metagenomic binning, comparative biology and taxonomic classification.</title>
        <authorList>
            <person name="Goeker M."/>
        </authorList>
    </citation>
    <scope>NUCLEOTIDE SEQUENCE [LARGE SCALE GENOMIC DNA]</scope>
    <source>
        <strain evidence="1 2">DSM 21410</strain>
    </source>
</reference>
<evidence type="ECO:0000313" key="1">
    <source>
        <dbReference type="EMBL" id="RCX05189.1"/>
    </source>
</evidence>
<dbReference type="RefSeq" id="WP_114365693.1">
    <property type="nucleotide sequence ID" value="NZ_BHZF01000001.1"/>
</dbReference>
<organism evidence="1 2">
    <name type="scientific">Schleiferia thermophila</name>
    <dbReference type="NCBI Taxonomy" id="884107"/>
    <lineage>
        <taxon>Bacteria</taxon>
        <taxon>Pseudomonadati</taxon>
        <taxon>Bacteroidota</taxon>
        <taxon>Flavobacteriia</taxon>
        <taxon>Flavobacteriales</taxon>
        <taxon>Schleiferiaceae</taxon>
        <taxon>Schleiferia</taxon>
    </lineage>
</organism>
<dbReference type="EMBL" id="QPJS01000001">
    <property type="protein sequence ID" value="RCX05189.1"/>
    <property type="molecule type" value="Genomic_DNA"/>
</dbReference>
<sequence>MTPEPLKNPGENPPDIQQVTRAEKYEIKETEPIKNSEGAEARKSIFSINQQLGSLNSTMEIHHLPEDPLELDKVLEIWDECAEWVRQNKNAIHADQMKTWKPVEISGNRITVHTPSLAVESLIKDHLETYIDTFRKKLNNFAIEFIFERVETKPEEEADRSIPENFKKFKFLMDKYPEVRELVKELELFPTEM</sequence>
<name>A0A369A7D5_9FLAO</name>
<gene>
    <name evidence="1" type="ORF">DES35_101472</name>
</gene>
<accession>A0A369A7D5</accession>
<dbReference type="AlphaFoldDB" id="A0A369A7D5"/>
<protein>
    <submittedName>
        <fullName evidence="1">Uncharacterized protein</fullName>
    </submittedName>
</protein>
<proteinExistence type="predicted"/>
<keyword evidence="2" id="KW-1185">Reference proteome</keyword>